<keyword evidence="12" id="KW-1185">Reference proteome</keyword>
<dbReference type="InterPro" id="IPR004798">
    <property type="entry name" value="CAX-like"/>
</dbReference>
<keyword evidence="9" id="KW-0050">Antiport</keyword>
<feature type="transmembrane region" description="Helical" evidence="9">
    <location>
        <begin position="278"/>
        <end position="302"/>
    </location>
</feature>
<feature type="transmembrane region" description="Helical" evidence="9">
    <location>
        <begin position="126"/>
        <end position="148"/>
    </location>
</feature>
<dbReference type="GO" id="GO:0006874">
    <property type="term" value="P:intracellular calcium ion homeostasis"/>
    <property type="evidence" value="ECO:0007669"/>
    <property type="project" value="TreeGrafter"/>
</dbReference>
<evidence type="ECO:0000313" key="12">
    <source>
        <dbReference type="Proteomes" id="UP000588068"/>
    </source>
</evidence>
<dbReference type="GO" id="GO:0016020">
    <property type="term" value="C:membrane"/>
    <property type="evidence" value="ECO:0007669"/>
    <property type="project" value="InterPro"/>
</dbReference>
<comment type="caution">
    <text evidence="11">The sequence shown here is derived from an EMBL/GenBank/DDBJ whole genome shotgun (WGS) entry which is preliminary data.</text>
</comment>
<dbReference type="InterPro" id="IPR044880">
    <property type="entry name" value="NCX_ion-bd_dom_sf"/>
</dbReference>
<evidence type="ECO:0000256" key="9">
    <source>
        <dbReference type="RuleBase" id="RU365028"/>
    </source>
</evidence>
<gene>
    <name evidence="11" type="ORF">HNQ60_004045</name>
</gene>
<feature type="domain" description="Sodium/calcium exchanger membrane region" evidence="10">
    <location>
        <begin position="28"/>
        <end position="180"/>
    </location>
</feature>
<keyword evidence="3 9" id="KW-0109">Calcium transport</keyword>
<feature type="transmembrane region" description="Helical" evidence="9">
    <location>
        <begin position="160"/>
        <end position="178"/>
    </location>
</feature>
<keyword evidence="6 9" id="KW-1133">Transmembrane helix</keyword>
<evidence type="ECO:0000259" key="10">
    <source>
        <dbReference type="Pfam" id="PF01699"/>
    </source>
</evidence>
<evidence type="ECO:0000256" key="7">
    <source>
        <dbReference type="ARBA" id="ARBA00023065"/>
    </source>
</evidence>
<dbReference type="PANTHER" id="PTHR31503:SF22">
    <property type="entry name" value="VACUOLAR CALCIUM ION TRANSPORTER"/>
    <property type="match status" value="1"/>
</dbReference>
<feature type="transmembrane region" description="Helical" evidence="9">
    <location>
        <begin position="5"/>
        <end position="22"/>
    </location>
</feature>
<feature type="transmembrane region" description="Helical" evidence="9">
    <location>
        <begin position="210"/>
        <end position="232"/>
    </location>
</feature>
<feature type="domain" description="Sodium/calcium exchanger membrane region" evidence="10">
    <location>
        <begin position="211"/>
        <end position="354"/>
    </location>
</feature>
<evidence type="ECO:0000256" key="2">
    <source>
        <dbReference type="ARBA" id="ARBA00022448"/>
    </source>
</evidence>
<dbReference type="InterPro" id="IPR004837">
    <property type="entry name" value="NaCa_Exmemb"/>
</dbReference>
<dbReference type="NCBIfam" id="TIGR00378">
    <property type="entry name" value="cax"/>
    <property type="match status" value="1"/>
</dbReference>
<evidence type="ECO:0000256" key="5">
    <source>
        <dbReference type="ARBA" id="ARBA00022837"/>
    </source>
</evidence>
<dbReference type="PANTHER" id="PTHR31503">
    <property type="entry name" value="VACUOLAR CALCIUM ION TRANSPORTER"/>
    <property type="match status" value="1"/>
</dbReference>
<evidence type="ECO:0000313" key="11">
    <source>
        <dbReference type="EMBL" id="MBB6095155.1"/>
    </source>
</evidence>
<feature type="transmembrane region" description="Helical" evidence="9">
    <location>
        <begin position="244"/>
        <end position="266"/>
    </location>
</feature>
<dbReference type="GO" id="GO:0015369">
    <property type="term" value="F:calcium:proton antiporter activity"/>
    <property type="evidence" value="ECO:0007669"/>
    <property type="project" value="UniProtKB-UniRule"/>
</dbReference>
<keyword evidence="2 9" id="KW-0813">Transport</keyword>
<dbReference type="EMBL" id="JACHHZ010000005">
    <property type="protein sequence ID" value="MBB6095155.1"/>
    <property type="molecule type" value="Genomic_DNA"/>
</dbReference>
<keyword evidence="5 9" id="KW-0106">Calcium</keyword>
<evidence type="ECO:0000256" key="4">
    <source>
        <dbReference type="ARBA" id="ARBA00022692"/>
    </source>
</evidence>
<feature type="transmembrane region" description="Helical" evidence="9">
    <location>
        <begin position="91"/>
        <end position="114"/>
    </location>
</feature>
<evidence type="ECO:0000256" key="6">
    <source>
        <dbReference type="ARBA" id="ARBA00022989"/>
    </source>
</evidence>
<dbReference type="InterPro" id="IPR004713">
    <property type="entry name" value="CaH_exchang"/>
</dbReference>
<dbReference type="GO" id="GO:0012505">
    <property type="term" value="C:endomembrane system"/>
    <property type="evidence" value="ECO:0007669"/>
    <property type="project" value="UniProtKB-SubCell"/>
</dbReference>
<evidence type="ECO:0000256" key="8">
    <source>
        <dbReference type="ARBA" id="ARBA00023136"/>
    </source>
</evidence>
<feature type="transmembrane region" description="Helical" evidence="9">
    <location>
        <begin position="28"/>
        <end position="45"/>
    </location>
</feature>
<feature type="transmembrane region" description="Helical" evidence="9">
    <location>
        <begin position="336"/>
        <end position="356"/>
    </location>
</feature>
<organism evidence="11 12">
    <name type="scientific">Povalibacter uvarum</name>
    <dbReference type="NCBI Taxonomy" id="732238"/>
    <lineage>
        <taxon>Bacteria</taxon>
        <taxon>Pseudomonadati</taxon>
        <taxon>Pseudomonadota</taxon>
        <taxon>Gammaproteobacteria</taxon>
        <taxon>Steroidobacterales</taxon>
        <taxon>Steroidobacteraceae</taxon>
        <taxon>Povalibacter</taxon>
    </lineage>
</organism>
<dbReference type="Proteomes" id="UP000588068">
    <property type="component" value="Unassembled WGS sequence"/>
</dbReference>
<comment type="similarity">
    <text evidence="9">Belongs to the Ca(2+):cation antiporter (CaCA) (TC 2.A.19) family.</text>
</comment>
<keyword evidence="4 9" id="KW-0812">Transmembrane</keyword>
<reference evidence="11 12" key="1">
    <citation type="submission" date="2020-08" db="EMBL/GenBank/DDBJ databases">
        <title>Genomic Encyclopedia of Type Strains, Phase IV (KMG-IV): sequencing the most valuable type-strain genomes for metagenomic binning, comparative biology and taxonomic classification.</title>
        <authorList>
            <person name="Goeker M."/>
        </authorList>
    </citation>
    <scope>NUCLEOTIDE SEQUENCE [LARGE SCALE GENOMIC DNA]</scope>
    <source>
        <strain evidence="11 12">DSM 26723</strain>
    </source>
</reference>
<dbReference type="Pfam" id="PF01699">
    <property type="entry name" value="Na_Ca_ex"/>
    <property type="match status" value="2"/>
</dbReference>
<evidence type="ECO:0000256" key="3">
    <source>
        <dbReference type="ARBA" id="ARBA00022568"/>
    </source>
</evidence>
<keyword evidence="7 9" id="KW-0406">Ion transport</keyword>
<dbReference type="AlphaFoldDB" id="A0A841HTI1"/>
<name>A0A841HTI1_9GAMM</name>
<accession>A0A841HTI1</accession>
<keyword evidence="8 9" id="KW-0472">Membrane</keyword>
<feature type="transmembrane region" description="Helical" evidence="9">
    <location>
        <begin position="57"/>
        <end position="79"/>
    </location>
</feature>
<comment type="function">
    <text evidence="9">Ca(+)/H(+) antiporter that extrudes calcium in exchange for external protons.</text>
</comment>
<dbReference type="Gene3D" id="1.20.1420.30">
    <property type="entry name" value="NCX, central ion-binding region"/>
    <property type="match status" value="1"/>
</dbReference>
<evidence type="ECO:0000256" key="1">
    <source>
        <dbReference type="ARBA" id="ARBA00004127"/>
    </source>
</evidence>
<proteinExistence type="inferred from homology"/>
<protein>
    <recommendedName>
        <fullName evidence="9">Ca(2+)/H(+) antiporter</fullName>
    </recommendedName>
</protein>
<dbReference type="RefSeq" id="WP_184334558.1">
    <property type="nucleotide sequence ID" value="NZ_JACHHZ010000005.1"/>
</dbReference>
<feature type="transmembrane region" description="Helical" evidence="9">
    <location>
        <begin position="308"/>
        <end position="329"/>
    </location>
</feature>
<sequence>MKFSINWLLVFIPITLILEHSGSPDPTVFFSAAIAILPIAALIVRSTEQVAARTGDAVGGLLNATFGNAPELIIALVALKAGYVDMVRASIIGAILANLLLALGVSFLIGGVKFRDQVYNARASRTYSTMMLLAAMSLAVPSAFSRYFAPEGTMRQEQMLNLGIAGVLLFAYVMYLFFSLKTHPAAFASADGATGEAHHHGEATWSMPRAIGSLVGASVLAAWMSEVLVGAAEGTGQALGMSQIFIGIVFLAVVGGAAESGSAIAMGAKNKVDLSVGIALGSSIQIALFVAPLLVFASYFIAPEPLELSFSRAEVGSLFLGVLIGTVVCGDGQTNWFKGAQLITVYLIIAMMFYFMPVI</sequence>
<comment type="subcellular location">
    <subcellularLocation>
        <location evidence="1">Endomembrane system</location>
        <topology evidence="1">Multi-pass membrane protein</topology>
    </subcellularLocation>
</comment>